<gene>
    <name evidence="20" type="ORF">GL284_06795</name>
</gene>
<dbReference type="GO" id="GO:0000155">
    <property type="term" value="F:phosphorelay sensor kinase activity"/>
    <property type="evidence" value="ECO:0007669"/>
    <property type="project" value="InterPro"/>
</dbReference>
<dbReference type="FunFam" id="3.30.565.10:FF:000010">
    <property type="entry name" value="Sensor histidine kinase RcsC"/>
    <property type="match status" value="1"/>
</dbReference>
<evidence type="ECO:0000256" key="15">
    <source>
        <dbReference type="PROSITE-ProRule" id="PRU00169"/>
    </source>
</evidence>
<dbReference type="InterPro" id="IPR036097">
    <property type="entry name" value="HisK_dim/P_sf"/>
</dbReference>
<feature type="transmembrane region" description="Helical" evidence="16">
    <location>
        <begin position="68"/>
        <end position="88"/>
    </location>
</feature>
<evidence type="ECO:0000256" key="6">
    <source>
        <dbReference type="ARBA" id="ARBA00022679"/>
    </source>
</evidence>
<dbReference type="InterPro" id="IPR005467">
    <property type="entry name" value="His_kinase_dom"/>
</dbReference>
<dbReference type="FunFam" id="1.10.287.130:FF:000004">
    <property type="entry name" value="Ethylene receptor 1"/>
    <property type="match status" value="1"/>
</dbReference>
<name>A0A6L6IY27_9RHOB</name>
<dbReference type="PROSITE" id="PS50109">
    <property type="entry name" value="HIS_KIN"/>
    <property type="match status" value="1"/>
</dbReference>
<comment type="catalytic activity">
    <reaction evidence="1">
        <text>ATP + protein L-histidine = ADP + protein N-phospho-L-histidine.</text>
        <dbReference type="EC" id="2.7.13.3"/>
    </reaction>
</comment>
<evidence type="ECO:0000259" key="19">
    <source>
        <dbReference type="PROSITE" id="PS50894"/>
    </source>
</evidence>
<evidence type="ECO:0000313" key="21">
    <source>
        <dbReference type="Proteomes" id="UP000478740"/>
    </source>
</evidence>
<dbReference type="Pfam" id="PF02518">
    <property type="entry name" value="HATPase_c"/>
    <property type="match status" value="1"/>
</dbReference>
<evidence type="ECO:0000256" key="1">
    <source>
        <dbReference type="ARBA" id="ARBA00000085"/>
    </source>
</evidence>
<dbReference type="Pfam" id="PF00072">
    <property type="entry name" value="Response_reg"/>
    <property type="match status" value="2"/>
</dbReference>
<keyword evidence="11 16" id="KW-1133">Transmembrane helix</keyword>
<dbReference type="Pfam" id="PF00512">
    <property type="entry name" value="HisKA"/>
    <property type="match status" value="1"/>
</dbReference>
<feature type="transmembrane region" description="Helical" evidence="16">
    <location>
        <begin position="40"/>
        <end position="56"/>
    </location>
</feature>
<evidence type="ECO:0000256" key="9">
    <source>
        <dbReference type="ARBA" id="ARBA00022777"/>
    </source>
</evidence>
<evidence type="ECO:0000256" key="7">
    <source>
        <dbReference type="ARBA" id="ARBA00022692"/>
    </source>
</evidence>
<dbReference type="GO" id="GO:0005886">
    <property type="term" value="C:plasma membrane"/>
    <property type="evidence" value="ECO:0007669"/>
    <property type="project" value="UniProtKB-SubCell"/>
</dbReference>
<feature type="modified residue" description="4-aspartylphosphate" evidence="15">
    <location>
        <position position="647"/>
    </location>
</feature>
<evidence type="ECO:0000256" key="12">
    <source>
        <dbReference type="ARBA" id="ARBA00023012"/>
    </source>
</evidence>
<feature type="modified residue" description="4-aspartylphosphate" evidence="15">
    <location>
        <position position="502"/>
    </location>
</feature>
<feature type="modified residue" description="Phosphohistidine" evidence="14">
    <location>
        <position position="784"/>
    </location>
</feature>
<dbReference type="AlphaFoldDB" id="A0A6L6IY27"/>
<evidence type="ECO:0000256" key="8">
    <source>
        <dbReference type="ARBA" id="ARBA00022741"/>
    </source>
</evidence>
<keyword evidence="21" id="KW-1185">Reference proteome</keyword>
<evidence type="ECO:0000256" key="2">
    <source>
        <dbReference type="ARBA" id="ARBA00004651"/>
    </source>
</evidence>
<dbReference type="SMART" id="SM00448">
    <property type="entry name" value="REC"/>
    <property type="match status" value="2"/>
</dbReference>
<evidence type="ECO:0000256" key="14">
    <source>
        <dbReference type="PROSITE-ProRule" id="PRU00110"/>
    </source>
</evidence>
<evidence type="ECO:0000259" key="18">
    <source>
        <dbReference type="PROSITE" id="PS50110"/>
    </source>
</evidence>
<feature type="domain" description="Response regulatory" evidence="18">
    <location>
        <begin position="596"/>
        <end position="714"/>
    </location>
</feature>
<dbReference type="SUPFAM" id="SSF52172">
    <property type="entry name" value="CheY-like"/>
    <property type="match status" value="2"/>
</dbReference>
<dbReference type="Gene3D" id="1.10.287.130">
    <property type="match status" value="1"/>
</dbReference>
<evidence type="ECO:0000256" key="10">
    <source>
        <dbReference type="ARBA" id="ARBA00022840"/>
    </source>
</evidence>
<dbReference type="PANTHER" id="PTHR45339">
    <property type="entry name" value="HYBRID SIGNAL TRANSDUCTION HISTIDINE KINASE J"/>
    <property type="match status" value="1"/>
</dbReference>
<reference evidence="20 21" key="1">
    <citation type="submission" date="2019-11" db="EMBL/GenBank/DDBJ databases">
        <authorList>
            <person name="Dong K."/>
        </authorList>
    </citation>
    <scope>NUCLEOTIDE SEQUENCE [LARGE SCALE GENOMIC DNA]</scope>
    <source>
        <strain evidence="20 21">DK608</strain>
    </source>
</reference>
<evidence type="ECO:0000256" key="4">
    <source>
        <dbReference type="ARBA" id="ARBA00022475"/>
    </source>
</evidence>
<dbReference type="SUPFAM" id="SSF47384">
    <property type="entry name" value="Homodimeric domain of signal transducing histidine kinase"/>
    <property type="match status" value="1"/>
</dbReference>
<keyword evidence="12" id="KW-0902">Two-component regulatory system</keyword>
<dbReference type="EC" id="2.7.13.3" evidence="3"/>
<dbReference type="InterPro" id="IPR036641">
    <property type="entry name" value="HPT_dom_sf"/>
</dbReference>
<dbReference type="SUPFAM" id="SSF55874">
    <property type="entry name" value="ATPase domain of HSP90 chaperone/DNA topoisomerase II/histidine kinase"/>
    <property type="match status" value="1"/>
</dbReference>
<dbReference type="SMART" id="SM00387">
    <property type="entry name" value="HATPase_c"/>
    <property type="match status" value="1"/>
</dbReference>
<keyword evidence="9" id="KW-0418">Kinase</keyword>
<evidence type="ECO:0000256" key="3">
    <source>
        <dbReference type="ARBA" id="ARBA00012438"/>
    </source>
</evidence>
<dbReference type="Gene3D" id="1.20.120.160">
    <property type="entry name" value="HPT domain"/>
    <property type="match status" value="1"/>
</dbReference>
<evidence type="ECO:0000256" key="16">
    <source>
        <dbReference type="SAM" id="Phobius"/>
    </source>
</evidence>
<dbReference type="PRINTS" id="PR00344">
    <property type="entry name" value="BCTRLSENSOR"/>
</dbReference>
<comment type="caution">
    <text evidence="20">The sequence shown here is derived from an EMBL/GenBank/DDBJ whole genome shotgun (WGS) entry which is preliminary data.</text>
</comment>
<dbReference type="InterPro" id="IPR004358">
    <property type="entry name" value="Sig_transdc_His_kin-like_C"/>
</dbReference>
<feature type="domain" description="Response regulatory" evidence="18">
    <location>
        <begin position="448"/>
        <end position="570"/>
    </location>
</feature>
<evidence type="ECO:0000256" key="11">
    <source>
        <dbReference type="ARBA" id="ARBA00022989"/>
    </source>
</evidence>
<dbReference type="Gene3D" id="3.40.50.2300">
    <property type="match status" value="2"/>
</dbReference>
<protein>
    <recommendedName>
        <fullName evidence="3">histidine kinase</fullName>
        <ecNumber evidence="3">2.7.13.3</ecNumber>
    </recommendedName>
</protein>
<dbReference type="InterPro" id="IPR001789">
    <property type="entry name" value="Sig_transdc_resp-reg_receiver"/>
</dbReference>
<comment type="subcellular location">
    <subcellularLocation>
        <location evidence="2">Cell membrane</location>
        <topology evidence="2">Multi-pass membrane protein</topology>
    </subcellularLocation>
</comment>
<proteinExistence type="predicted"/>
<dbReference type="SMART" id="SM00388">
    <property type="entry name" value="HisKA"/>
    <property type="match status" value="1"/>
</dbReference>
<keyword evidence="8" id="KW-0547">Nucleotide-binding</keyword>
<sequence>MPQELLMLRERFSKLLVLLLWAHVPVLGLAAAWNGRMQPAAAMLIGAIIAATYQGIRQKYRIAAVARYASAVLLLAEPALLLLLFSGHPWQMDMHMYFFAILALNIAWFDRGTILVSSLLMAIHHLVLLYLLPTAVFPGQGDVNRVGLHAMIVLFQAGVLVWVSDMVKRRFEHIQIMGAELAVQRRALEERTREAEEASRAKSMFLANMSHEIRTPINAILGFSNLVQRTPLDPKQRDYVSKINTAGSALLRLINDILDFSKIEENKMDFESNPFDPRAAITSQVQLVSEGIRSKNLQIEVHIDDRVPAQVIGDEMRLNQVLLNLLSNAIKFSARGIIVVRLTLIDESEDIARIQCSVSDNGIGMTAEQIGRLFTAFTQADSTTTRRFGGTGLGLAISRQIVEQMGGWIKAESLIDIGSQFTFQVPLGIDRTVPTAVFEPSEKIRRQRILIADDNPAALHIISEIFRHWGMAVDTAGSGLEARDMAEREARAGRTYDLLLIDWKMPEIDGLQTVRDIRACPAIAVPPQVVMMTAYDTSDLIQAAALDNIRGFLCKPITPESLLHVLESLPGHATAGPQGPAPDPVAPAPDPVSGATILLVDDSAINREIATAFLKAAGFRVDHAENGVVACAKVAKNRAHYAAVLMDVQMPEMDGITATREIRRHYPATDLPIIAMTAHAYPEERQNCLDAGMNEHLTKPIDSKLLIRTLQSWIAHLQPDAPKADLPAELPPFDIKAALARLDGKADLLRRLIIDFGTQHADSCNELRSLVMEGRIEQAHRLAHDLKAVAATLEIADLAPIAAAIEDSLAKPDAAERGIADIEQMLEDLYLALRPAVHAAARLSDANTDAAAPDATALDAAATGGGPADPAATLAACAALRPLIQRHSLSALAGFPALADALGLDQGARTAHPLARALQCYDYATATEQLDTIELHARMGAAA</sequence>
<evidence type="ECO:0000256" key="5">
    <source>
        <dbReference type="ARBA" id="ARBA00022553"/>
    </source>
</evidence>
<dbReference type="EMBL" id="WMII01000005">
    <property type="protein sequence ID" value="MTH63970.1"/>
    <property type="molecule type" value="Genomic_DNA"/>
</dbReference>
<dbReference type="InterPro" id="IPR003594">
    <property type="entry name" value="HATPase_dom"/>
</dbReference>
<keyword evidence="13 16" id="KW-0472">Membrane</keyword>
<feature type="transmembrane region" description="Helical" evidence="16">
    <location>
        <begin position="148"/>
        <end position="167"/>
    </location>
</feature>
<dbReference type="PANTHER" id="PTHR45339:SF1">
    <property type="entry name" value="HYBRID SIGNAL TRANSDUCTION HISTIDINE KINASE J"/>
    <property type="match status" value="1"/>
</dbReference>
<dbReference type="InterPro" id="IPR036890">
    <property type="entry name" value="HATPase_C_sf"/>
</dbReference>
<keyword evidence="7 16" id="KW-0812">Transmembrane</keyword>
<feature type="transmembrane region" description="Helical" evidence="16">
    <location>
        <begin position="116"/>
        <end position="136"/>
    </location>
</feature>
<evidence type="ECO:0000256" key="13">
    <source>
        <dbReference type="ARBA" id="ARBA00023136"/>
    </source>
</evidence>
<dbReference type="PROSITE" id="PS50110">
    <property type="entry name" value="RESPONSE_REGULATORY"/>
    <property type="match status" value="2"/>
</dbReference>
<feature type="domain" description="HPt" evidence="19">
    <location>
        <begin position="745"/>
        <end position="840"/>
    </location>
</feature>
<keyword evidence="6" id="KW-0808">Transferase</keyword>
<keyword evidence="4" id="KW-1003">Cell membrane</keyword>
<dbReference type="Proteomes" id="UP000478740">
    <property type="component" value="Unassembled WGS sequence"/>
</dbReference>
<dbReference type="CDD" id="cd16922">
    <property type="entry name" value="HATPase_EvgS-ArcB-TorS-like"/>
    <property type="match status" value="1"/>
</dbReference>
<keyword evidence="5 15" id="KW-0597">Phosphoprotein</keyword>
<dbReference type="SUPFAM" id="SSF47226">
    <property type="entry name" value="Histidine-containing phosphotransfer domain, HPT domain"/>
    <property type="match status" value="1"/>
</dbReference>
<dbReference type="GO" id="GO:0005524">
    <property type="term" value="F:ATP binding"/>
    <property type="evidence" value="ECO:0007669"/>
    <property type="project" value="UniProtKB-KW"/>
</dbReference>
<evidence type="ECO:0000259" key="17">
    <source>
        <dbReference type="PROSITE" id="PS50109"/>
    </source>
</evidence>
<dbReference type="InterPro" id="IPR008207">
    <property type="entry name" value="Sig_transdc_His_kin_Hpt_dom"/>
</dbReference>
<dbReference type="CDD" id="cd17546">
    <property type="entry name" value="REC_hyHK_CKI1_RcsC-like"/>
    <property type="match status" value="2"/>
</dbReference>
<evidence type="ECO:0000313" key="20">
    <source>
        <dbReference type="EMBL" id="MTH63970.1"/>
    </source>
</evidence>
<dbReference type="InterPro" id="IPR003661">
    <property type="entry name" value="HisK_dim/P_dom"/>
</dbReference>
<feature type="domain" description="Histidine kinase" evidence="17">
    <location>
        <begin position="208"/>
        <end position="429"/>
    </location>
</feature>
<accession>A0A6L6IY27</accession>
<dbReference type="InterPro" id="IPR011006">
    <property type="entry name" value="CheY-like_superfamily"/>
</dbReference>
<dbReference type="PROSITE" id="PS50894">
    <property type="entry name" value="HPT"/>
    <property type="match status" value="1"/>
</dbReference>
<dbReference type="CDD" id="cd00082">
    <property type="entry name" value="HisKA"/>
    <property type="match status" value="1"/>
</dbReference>
<dbReference type="Gene3D" id="3.30.565.10">
    <property type="entry name" value="Histidine kinase-like ATPase, C-terminal domain"/>
    <property type="match status" value="1"/>
</dbReference>
<organism evidence="20 21">
    <name type="scientific">Paracoccus shanxieyensis</name>
    <dbReference type="NCBI Taxonomy" id="2675752"/>
    <lineage>
        <taxon>Bacteria</taxon>
        <taxon>Pseudomonadati</taxon>
        <taxon>Pseudomonadota</taxon>
        <taxon>Alphaproteobacteria</taxon>
        <taxon>Rhodobacterales</taxon>
        <taxon>Paracoccaceae</taxon>
        <taxon>Paracoccus</taxon>
    </lineage>
</organism>
<keyword evidence="10" id="KW-0067">ATP-binding</keyword>